<name>A0ABU6CB90_9ACTN</name>
<keyword evidence="3" id="KW-1185">Reference proteome</keyword>
<dbReference type="SUPFAM" id="SSF52402">
    <property type="entry name" value="Adenine nucleotide alpha hydrolases-like"/>
    <property type="match status" value="1"/>
</dbReference>
<comment type="caution">
    <text evidence="2">The sequence shown here is derived from an EMBL/GenBank/DDBJ whole genome shotgun (WGS) entry which is preliminary data.</text>
</comment>
<organism evidence="2 3">
    <name type="scientific">Streptomyces kunmingensis</name>
    <dbReference type="NCBI Taxonomy" id="68225"/>
    <lineage>
        <taxon>Bacteria</taxon>
        <taxon>Bacillati</taxon>
        <taxon>Actinomycetota</taxon>
        <taxon>Actinomycetes</taxon>
        <taxon>Kitasatosporales</taxon>
        <taxon>Streptomycetaceae</taxon>
        <taxon>Streptomyces</taxon>
    </lineage>
</organism>
<dbReference type="EMBL" id="JAOZYB010000104">
    <property type="protein sequence ID" value="MEB3961635.1"/>
    <property type="molecule type" value="Genomic_DNA"/>
</dbReference>
<evidence type="ECO:0000313" key="3">
    <source>
        <dbReference type="Proteomes" id="UP001352223"/>
    </source>
</evidence>
<gene>
    <name evidence="2" type="ORF">OKJ48_15465</name>
</gene>
<dbReference type="InterPro" id="IPR006016">
    <property type="entry name" value="UspA"/>
</dbReference>
<reference evidence="2 3" key="1">
    <citation type="submission" date="2022-10" db="EMBL/GenBank/DDBJ databases">
        <authorList>
            <person name="Xie J."/>
            <person name="Shen N."/>
        </authorList>
    </citation>
    <scope>NUCLEOTIDE SEQUENCE [LARGE SCALE GENOMIC DNA]</scope>
    <source>
        <strain evidence="2 3">DSM 41681</strain>
    </source>
</reference>
<dbReference type="Gene3D" id="3.40.50.620">
    <property type="entry name" value="HUPs"/>
    <property type="match status" value="1"/>
</dbReference>
<protein>
    <submittedName>
        <fullName evidence="2">Universal stress protein</fullName>
    </submittedName>
</protein>
<dbReference type="Proteomes" id="UP001352223">
    <property type="component" value="Unassembled WGS sequence"/>
</dbReference>
<dbReference type="RefSeq" id="WP_324768961.1">
    <property type="nucleotide sequence ID" value="NZ_BAAATS010000068.1"/>
</dbReference>
<dbReference type="InterPro" id="IPR014729">
    <property type="entry name" value="Rossmann-like_a/b/a_fold"/>
</dbReference>
<accession>A0ABU6CB90</accession>
<feature type="domain" description="UspA" evidence="1">
    <location>
        <begin position="10"/>
        <end position="142"/>
    </location>
</feature>
<sequence length="165" mass="18153">MYEEERGPGRVVAGVGGSPASRAALRSAADEARRSARPLVAVLAWEPPEGEAMYRRRPDAQWARHWCAAAREELTRAVAETLGPSPRGLDLSLRVVRDRPGPALLALASRPGDLLVIGVRGRRAAVHRYVRRHALCPVLSVPVRSVRRAERRTLRRMTPGDFCAP</sequence>
<dbReference type="Pfam" id="PF00582">
    <property type="entry name" value="Usp"/>
    <property type="match status" value="1"/>
</dbReference>
<evidence type="ECO:0000259" key="1">
    <source>
        <dbReference type="Pfam" id="PF00582"/>
    </source>
</evidence>
<evidence type="ECO:0000313" key="2">
    <source>
        <dbReference type="EMBL" id="MEB3961635.1"/>
    </source>
</evidence>
<proteinExistence type="predicted"/>